<proteinExistence type="predicted"/>
<comment type="caution">
    <text evidence="1">The sequence shown here is derived from an EMBL/GenBank/DDBJ whole genome shotgun (WGS) entry which is preliminary data.</text>
</comment>
<evidence type="ECO:0000313" key="2">
    <source>
        <dbReference type="Proteomes" id="UP001162992"/>
    </source>
</evidence>
<protein>
    <submittedName>
        <fullName evidence="1">Uncharacterized protein</fullName>
    </submittedName>
</protein>
<accession>A0ACC2D270</accession>
<sequence>MAAIAEAAAACAHHPSSSPYRPAGPTAALASSAQAQLHIRKSSFPKITLVHLATAWKSSKNCAKRFIPRAKMLGEDPEWSDDDYIVLGLAHCFLKNECDKLADIFVIEPIPAGGLECMENGGKTSYKHATATTLGVALKQDASLLPPEFRAAQFADSFDFRTKCASRTWKRDYPQQNLLHLVPREGVRSDFNFSLEDKRILNLKVVVTDADNIKQDLSIDVYGRAKEDGKQLQTEISNLYNV</sequence>
<keyword evidence="2" id="KW-1185">Reference proteome</keyword>
<organism evidence="1 2">
    <name type="scientific">Diphasiastrum complanatum</name>
    <name type="common">Issler's clubmoss</name>
    <name type="synonym">Lycopodium complanatum</name>
    <dbReference type="NCBI Taxonomy" id="34168"/>
    <lineage>
        <taxon>Eukaryota</taxon>
        <taxon>Viridiplantae</taxon>
        <taxon>Streptophyta</taxon>
        <taxon>Embryophyta</taxon>
        <taxon>Tracheophyta</taxon>
        <taxon>Lycopodiopsida</taxon>
        <taxon>Lycopodiales</taxon>
        <taxon>Lycopodiaceae</taxon>
        <taxon>Lycopodioideae</taxon>
        <taxon>Diphasiastrum</taxon>
    </lineage>
</organism>
<dbReference type="Proteomes" id="UP001162992">
    <property type="component" value="Chromosome 8"/>
</dbReference>
<reference evidence="2" key="1">
    <citation type="journal article" date="2024" name="Proc. Natl. Acad. Sci. U.S.A.">
        <title>Extraordinary preservation of gene collinearity over three hundred million years revealed in homosporous lycophytes.</title>
        <authorList>
            <person name="Li C."/>
            <person name="Wickell D."/>
            <person name="Kuo L.Y."/>
            <person name="Chen X."/>
            <person name="Nie B."/>
            <person name="Liao X."/>
            <person name="Peng D."/>
            <person name="Ji J."/>
            <person name="Jenkins J."/>
            <person name="Williams M."/>
            <person name="Shu S."/>
            <person name="Plott C."/>
            <person name="Barry K."/>
            <person name="Rajasekar S."/>
            <person name="Grimwood J."/>
            <person name="Han X."/>
            <person name="Sun S."/>
            <person name="Hou Z."/>
            <person name="He W."/>
            <person name="Dai G."/>
            <person name="Sun C."/>
            <person name="Schmutz J."/>
            <person name="Leebens-Mack J.H."/>
            <person name="Li F.W."/>
            <person name="Wang L."/>
        </authorList>
    </citation>
    <scope>NUCLEOTIDE SEQUENCE [LARGE SCALE GENOMIC DNA]</scope>
    <source>
        <strain evidence="2">cv. PW_Plant_1</strain>
    </source>
</reference>
<gene>
    <name evidence="1" type="ORF">O6H91_08G116100</name>
</gene>
<name>A0ACC2D270_DIPCM</name>
<dbReference type="EMBL" id="CM055099">
    <property type="protein sequence ID" value="KAJ7548072.1"/>
    <property type="molecule type" value="Genomic_DNA"/>
</dbReference>
<evidence type="ECO:0000313" key="1">
    <source>
        <dbReference type="EMBL" id="KAJ7548072.1"/>
    </source>
</evidence>